<dbReference type="CDD" id="cd01734">
    <property type="entry name" value="YlxS_C"/>
    <property type="match status" value="1"/>
</dbReference>
<proteinExistence type="inferred from homology"/>
<evidence type="ECO:0000256" key="3">
    <source>
        <dbReference type="HAMAP-Rule" id="MF_01077"/>
    </source>
</evidence>
<dbReference type="Pfam" id="PF02576">
    <property type="entry name" value="RimP_N"/>
    <property type="match status" value="1"/>
</dbReference>
<dbReference type="RefSeq" id="WP_133527661.1">
    <property type="nucleotide sequence ID" value="NZ_SNXO01000003.1"/>
</dbReference>
<comment type="subcellular location">
    <subcellularLocation>
        <location evidence="3">Cytoplasm</location>
    </subcellularLocation>
</comment>
<dbReference type="InterPro" id="IPR028998">
    <property type="entry name" value="RimP_C"/>
</dbReference>
<comment type="caution">
    <text evidence="7">The sequence shown here is derived from an EMBL/GenBank/DDBJ whole genome shotgun (WGS) entry which is preliminary data.</text>
</comment>
<feature type="compositionally biased region" description="Acidic residues" evidence="4">
    <location>
        <begin position="67"/>
        <end position="79"/>
    </location>
</feature>
<dbReference type="PANTHER" id="PTHR33867:SF1">
    <property type="entry name" value="RIBOSOME MATURATION FACTOR RIMP"/>
    <property type="match status" value="1"/>
</dbReference>
<feature type="domain" description="Ribosome maturation factor RimP N-terminal" evidence="5">
    <location>
        <begin position="14"/>
        <end position="112"/>
    </location>
</feature>
<dbReference type="OrthoDB" id="9805006at2"/>
<evidence type="ECO:0000313" key="8">
    <source>
        <dbReference type="Proteomes" id="UP000295500"/>
    </source>
</evidence>
<evidence type="ECO:0000256" key="2">
    <source>
        <dbReference type="ARBA" id="ARBA00022517"/>
    </source>
</evidence>
<accession>A0A4R6QBQ6</accession>
<dbReference type="PANTHER" id="PTHR33867">
    <property type="entry name" value="RIBOSOME MATURATION FACTOR RIMP"/>
    <property type="match status" value="1"/>
</dbReference>
<feature type="region of interest" description="Disordered" evidence="4">
    <location>
        <begin position="49"/>
        <end position="81"/>
    </location>
</feature>
<evidence type="ECO:0000256" key="4">
    <source>
        <dbReference type="SAM" id="MobiDB-lite"/>
    </source>
</evidence>
<comment type="similarity">
    <text evidence="3">Belongs to the RimP family.</text>
</comment>
<dbReference type="InterPro" id="IPR036847">
    <property type="entry name" value="RimP_C_sf"/>
</dbReference>
<evidence type="ECO:0000313" key="7">
    <source>
        <dbReference type="EMBL" id="TDP59670.1"/>
    </source>
</evidence>
<evidence type="ECO:0000259" key="6">
    <source>
        <dbReference type="Pfam" id="PF17384"/>
    </source>
</evidence>
<feature type="domain" description="Ribosome maturation factor RimP C-terminal" evidence="6">
    <location>
        <begin position="115"/>
        <end position="181"/>
    </location>
</feature>
<protein>
    <recommendedName>
        <fullName evidence="3">Ribosome maturation factor RimP</fullName>
    </recommendedName>
</protein>
<evidence type="ECO:0000256" key="1">
    <source>
        <dbReference type="ARBA" id="ARBA00022490"/>
    </source>
</evidence>
<dbReference type="SUPFAM" id="SSF75420">
    <property type="entry name" value="YhbC-like, N-terminal domain"/>
    <property type="match status" value="2"/>
</dbReference>
<name>A0A4R6QBQ6_9FIRM</name>
<dbReference type="Pfam" id="PF17384">
    <property type="entry name" value="DUF150_C"/>
    <property type="match status" value="1"/>
</dbReference>
<keyword evidence="8" id="KW-1185">Reference proteome</keyword>
<dbReference type="InterPro" id="IPR035956">
    <property type="entry name" value="RimP_N_sf"/>
</dbReference>
<evidence type="ECO:0000259" key="5">
    <source>
        <dbReference type="Pfam" id="PF02576"/>
    </source>
</evidence>
<reference evidence="7 8" key="1">
    <citation type="submission" date="2019-03" db="EMBL/GenBank/DDBJ databases">
        <title>Genomic Encyclopedia of Type Strains, Phase IV (KMG-IV): sequencing the most valuable type-strain genomes for metagenomic binning, comparative biology and taxonomic classification.</title>
        <authorList>
            <person name="Goeker M."/>
        </authorList>
    </citation>
    <scope>NUCLEOTIDE SEQUENCE [LARGE SCALE GENOMIC DNA]</scope>
    <source>
        <strain evidence="7 8">DSM 28287</strain>
    </source>
</reference>
<organism evidence="7 8">
    <name type="scientific">Aminicella lysinilytica</name>
    <dbReference type="NCBI Taxonomy" id="433323"/>
    <lineage>
        <taxon>Bacteria</taxon>
        <taxon>Bacillati</taxon>
        <taxon>Bacillota</taxon>
        <taxon>Clostridia</taxon>
        <taxon>Peptostreptococcales</taxon>
        <taxon>Anaerovoracaceae</taxon>
        <taxon>Aminicella</taxon>
    </lineage>
</organism>
<comment type="function">
    <text evidence="3">Required for maturation of 30S ribosomal subunits.</text>
</comment>
<keyword evidence="1 3" id="KW-0963">Cytoplasm</keyword>
<dbReference type="GO" id="GO:0005829">
    <property type="term" value="C:cytosol"/>
    <property type="evidence" value="ECO:0007669"/>
    <property type="project" value="TreeGrafter"/>
</dbReference>
<dbReference type="HAMAP" id="MF_01077">
    <property type="entry name" value="RimP"/>
    <property type="match status" value="1"/>
</dbReference>
<dbReference type="GO" id="GO:0006412">
    <property type="term" value="P:translation"/>
    <property type="evidence" value="ECO:0007669"/>
    <property type="project" value="TreeGrafter"/>
</dbReference>
<dbReference type="Proteomes" id="UP000295500">
    <property type="component" value="Unassembled WGS sequence"/>
</dbReference>
<dbReference type="Gene3D" id="3.30.300.70">
    <property type="entry name" value="RimP-like superfamily, N-terminal"/>
    <property type="match status" value="1"/>
</dbReference>
<keyword evidence="2 3" id="KW-0690">Ribosome biogenesis</keyword>
<sequence>MAKVQIKELISNMAGDFLRENGLELYNTQFKKEGRDWYLRVFIDKAQAPENDKAQAPADGETQTDQNAEEEEEEYVSTDDCEKVSRYLSEKLDEADPIQQNYFLEVSSPGMDRELFAQKDYDRFAGRRVEVKLYQNFENSKEYEGTLIGLIDGKVVIRDDDEREMAFPLEQVAKTNLAVVF</sequence>
<dbReference type="GO" id="GO:0000028">
    <property type="term" value="P:ribosomal small subunit assembly"/>
    <property type="evidence" value="ECO:0007669"/>
    <property type="project" value="TreeGrafter"/>
</dbReference>
<dbReference type="Gene3D" id="2.30.30.180">
    <property type="entry name" value="Ribosome maturation factor RimP, C-terminal domain"/>
    <property type="match status" value="1"/>
</dbReference>
<dbReference type="InterPro" id="IPR028989">
    <property type="entry name" value="RimP_N"/>
</dbReference>
<dbReference type="AlphaFoldDB" id="A0A4R6QBQ6"/>
<dbReference type="SUPFAM" id="SSF74942">
    <property type="entry name" value="YhbC-like, C-terminal domain"/>
    <property type="match status" value="1"/>
</dbReference>
<gene>
    <name evidence="3" type="primary">rimP</name>
    <name evidence="7" type="ORF">EV211_10397</name>
</gene>
<dbReference type="EMBL" id="SNXO01000003">
    <property type="protein sequence ID" value="TDP59670.1"/>
    <property type="molecule type" value="Genomic_DNA"/>
</dbReference>
<dbReference type="InterPro" id="IPR003728">
    <property type="entry name" value="Ribosome_maturation_RimP"/>
</dbReference>